<evidence type="ECO:0000256" key="4">
    <source>
        <dbReference type="ARBA" id="ARBA00022475"/>
    </source>
</evidence>
<evidence type="ECO:0000313" key="11">
    <source>
        <dbReference type="EMBL" id="XBH01950.1"/>
    </source>
</evidence>
<reference evidence="11" key="1">
    <citation type="submission" date="2024-05" db="EMBL/GenBank/DDBJ databases">
        <title>Planctomycetes of the genus Singulisphaera possess chitinolytic capabilities.</title>
        <authorList>
            <person name="Ivanova A."/>
        </authorList>
    </citation>
    <scope>NUCLEOTIDE SEQUENCE</scope>
    <source>
        <strain evidence="11">Ch08T</strain>
    </source>
</reference>
<evidence type="ECO:0000256" key="1">
    <source>
        <dbReference type="ARBA" id="ARBA00004651"/>
    </source>
</evidence>
<gene>
    <name evidence="11" type="ORF">V5E97_26920</name>
</gene>
<evidence type="ECO:0000256" key="8">
    <source>
        <dbReference type="ARBA" id="ARBA00023136"/>
    </source>
</evidence>
<feature type="transmembrane region" description="Helical" evidence="10">
    <location>
        <begin position="155"/>
        <end position="179"/>
    </location>
</feature>
<dbReference type="InterPro" id="IPR048279">
    <property type="entry name" value="MdtK-like"/>
</dbReference>
<dbReference type="PIRSF" id="PIRSF006603">
    <property type="entry name" value="DinF"/>
    <property type="match status" value="1"/>
</dbReference>
<dbReference type="AlphaFoldDB" id="A0AAU7CA08"/>
<feature type="transmembrane region" description="Helical" evidence="10">
    <location>
        <begin position="40"/>
        <end position="68"/>
    </location>
</feature>
<keyword evidence="7" id="KW-0406">Ion transport</keyword>
<dbReference type="Pfam" id="PF01554">
    <property type="entry name" value="MatE"/>
    <property type="match status" value="2"/>
</dbReference>
<keyword evidence="2" id="KW-0813">Transport</keyword>
<dbReference type="GO" id="GO:0042910">
    <property type="term" value="F:xenobiotic transmembrane transporter activity"/>
    <property type="evidence" value="ECO:0007669"/>
    <property type="project" value="InterPro"/>
</dbReference>
<keyword evidence="4" id="KW-1003">Cell membrane</keyword>
<evidence type="ECO:0000256" key="9">
    <source>
        <dbReference type="ARBA" id="ARBA00031636"/>
    </source>
</evidence>
<dbReference type="RefSeq" id="WP_406694692.1">
    <property type="nucleotide sequence ID" value="NZ_CP155447.1"/>
</dbReference>
<feature type="transmembrane region" description="Helical" evidence="10">
    <location>
        <begin position="411"/>
        <end position="433"/>
    </location>
</feature>
<name>A0AAU7CA08_9BACT</name>
<accession>A0AAU7CA08</accession>
<protein>
    <recommendedName>
        <fullName evidence="9">Multidrug-efflux transporter</fullName>
    </recommendedName>
</protein>
<evidence type="ECO:0000256" key="5">
    <source>
        <dbReference type="ARBA" id="ARBA00022692"/>
    </source>
</evidence>
<evidence type="ECO:0000256" key="2">
    <source>
        <dbReference type="ARBA" id="ARBA00022448"/>
    </source>
</evidence>
<dbReference type="CDD" id="cd13131">
    <property type="entry name" value="MATE_NorM_like"/>
    <property type="match status" value="1"/>
</dbReference>
<keyword evidence="3" id="KW-0050">Antiport</keyword>
<feature type="transmembrane region" description="Helical" evidence="10">
    <location>
        <begin position="307"/>
        <end position="332"/>
    </location>
</feature>
<keyword evidence="6 10" id="KW-1133">Transmembrane helix</keyword>
<feature type="transmembrane region" description="Helical" evidence="10">
    <location>
        <begin position="384"/>
        <end position="405"/>
    </location>
</feature>
<feature type="transmembrane region" description="Helical" evidence="10">
    <location>
        <begin position="122"/>
        <end position="143"/>
    </location>
</feature>
<dbReference type="InterPro" id="IPR002528">
    <property type="entry name" value="MATE_fam"/>
</dbReference>
<evidence type="ECO:0000256" key="6">
    <source>
        <dbReference type="ARBA" id="ARBA00022989"/>
    </source>
</evidence>
<dbReference type="GO" id="GO:0015297">
    <property type="term" value="F:antiporter activity"/>
    <property type="evidence" value="ECO:0007669"/>
    <property type="project" value="UniProtKB-KW"/>
</dbReference>
<feature type="transmembrane region" description="Helical" evidence="10">
    <location>
        <begin position="89"/>
        <end position="110"/>
    </location>
</feature>
<feature type="transmembrane region" description="Helical" evidence="10">
    <location>
        <begin position="191"/>
        <end position="210"/>
    </location>
</feature>
<feature type="transmembrane region" description="Helical" evidence="10">
    <location>
        <begin position="344"/>
        <end position="363"/>
    </location>
</feature>
<feature type="transmembrane region" description="Helical" evidence="10">
    <location>
        <begin position="234"/>
        <end position="260"/>
    </location>
</feature>
<dbReference type="GO" id="GO:0006811">
    <property type="term" value="P:monoatomic ion transport"/>
    <property type="evidence" value="ECO:0007669"/>
    <property type="project" value="UniProtKB-KW"/>
</dbReference>
<dbReference type="PANTHER" id="PTHR43298:SF2">
    <property type="entry name" value="FMN_FAD EXPORTER YEEO-RELATED"/>
    <property type="match status" value="1"/>
</dbReference>
<keyword evidence="5 10" id="KW-0812">Transmembrane</keyword>
<dbReference type="InterPro" id="IPR050222">
    <property type="entry name" value="MATE_MdtK"/>
</dbReference>
<evidence type="ECO:0000256" key="7">
    <source>
        <dbReference type="ARBA" id="ARBA00023065"/>
    </source>
</evidence>
<feature type="transmembrane region" description="Helical" evidence="10">
    <location>
        <begin position="12"/>
        <end position="34"/>
    </location>
</feature>
<dbReference type="PANTHER" id="PTHR43298">
    <property type="entry name" value="MULTIDRUG RESISTANCE PROTEIN NORM-RELATED"/>
    <property type="match status" value="1"/>
</dbReference>
<comment type="subcellular location">
    <subcellularLocation>
        <location evidence="1">Cell membrane</location>
        <topology evidence="1">Multi-pass membrane protein</topology>
    </subcellularLocation>
</comment>
<organism evidence="11">
    <name type="scientific">Singulisphaera sp. Ch08</name>
    <dbReference type="NCBI Taxonomy" id="3120278"/>
    <lineage>
        <taxon>Bacteria</taxon>
        <taxon>Pseudomonadati</taxon>
        <taxon>Planctomycetota</taxon>
        <taxon>Planctomycetia</taxon>
        <taxon>Isosphaerales</taxon>
        <taxon>Isosphaeraceae</taxon>
        <taxon>Singulisphaera</taxon>
    </lineage>
</organism>
<dbReference type="NCBIfam" id="TIGR00797">
    <property type="entry name" value="matE"/>
    <property type="match status" value="1"/>
</dbReference>
<feature type="transmembrane region" description="Helical" evidence="10">
    <location>
        <begin position="272"/>
        <end position="295"/>
    </location>
</feature>
<dbReference type="EMBL" id="CP155447">
    <property type="protein sequence ID" value="XBH01950.1"/>
    <property type="molecule type" value="Genomic_DNA"/>
</dbReference>
<sequence>MTRELGPTLRLAGPVVLAELGWMAMGIVDTIIVGRLGAEAIGAVSIGGTFFLTVAVFGMGMLLGLDTLISQAFGAGQLADCRRAVTQGVYLGLALTLPLTALVFMAGPWLNALGVNPVIIRLAIPYIRAIAWSMGPLLVFAAFRRYLQAIGRLSPIVFALVSANIINALANWALVYGHLGAPAWGVEGSGWATTLSRVYLALVVVIAALIPRRGSGLALSATDWRPDLARIRRLLALGFPAAAHLTLEVGVFATATTLVGRLDSASLAAHQIVLNVASVTFMIPLGLASAAAVLVGRALGRRDPVAAVRAGWTAIALGAGFMTCSGLTFLLIPGWILGVFTTDPTVVATGLTLLGVAACFQLFDGLQGVTTGVLRGVGDTQTPMLINLLAHWALGLPCGYALAFPGGLGALGLWIGLSIGLVAAGLTLLRVWLRQARRLRQTETAPGVAFRARP</sequence>
<evidence type="ECO:0000256" key="3">
    <source>
        <dbReference type="ARBA" id="ARBA00022449"/>
    </source>
</evidence>
<proteinExistence type="predicted"/>
<keyword evidence="8 10" id="KW-0472">Membrane</keyword>
<evidence type="ECO:0000256" key="10">
    <source>
        <dbReference type="SAM" id="Phobius"/>
    </source>
</evidence>
<dbReference type="GO" id="GO:0005886">
    <property type="term" value="C:plasma membrane"/>
    <property type="evidence" value="ECO:0007669"/>
    <property type="project" value="UniProtKB-SubCell"/>
</dbReference>